<feature type="region of interest" description="Disordered" evidence="1">
    <location>
        <begin position="97"/>
        <end position="174"/>
    </location>
</feature>
<dbReference type="Proteomes" id="UP000008141">
    <property type="component" value="Unassembled WGS sequence"/>
</dbReference>
<protein>
    <submittedName>
        <fullName evidence="2">Expressed protein</fullName>
    </submittedName>
</protein>
<dbReference type="RefSeq" id="XP_005847289.1">
    <property type="nucleotide sequence ID" value="XM_005847227.1"/>
</dbReference>
<evidence type="ECO:0000256" key="1">
    <source>
        <dbReference type="SAM" id="MobiDB-lite"/>
    </source>
</evidence>
<dbReference type="InParanoid" id="E1ZFU5"/>
<dbReference type="AlphaFoldDB" id="E1ZFU5"/>
<organism evidence="3">
    <name type="scientific">Chlorella variabilis</name>
    <name type="common">Green alga</name>
    <dbReference type="NCBI Taxonomy" id="554065"/>
    <lineage>
        <taxon>Eukaryota</taxon>
        <taxon>Viridiplantae</taxon>
        <taxon>Chlorophyta</taxon>
        <taxon>core chlorophytes</taxon>
        <taxon>Trebouxiophyceae</taxon>
        <taxon>Chlorellales</taxon>
        <taxon>Chlorellaceae</taxon>
        <taxon>Chlorella clade</taxon>
        <taxon>Chlorella</taxon>
    </lineage>
</organism>
<keyword evidence="3" id="KW-1185">Reference proteome</keyword>
<feature type="compositionally biased region" description="Low complexity" evidence="1">
    <location>
        <begin position="149"/>
        <end position="160"/>
    </location>
</feature>
<evidence type="ECO:0000313" key="2">
    <source>
        <dbReference type="EMBL" id="EFN55187.1"/>
    </source>
</evidence>
<dbReference type="GeneID" id="17354773"/>
<proteinExistence type="predicted"/>
<dbReference type="EMBL" id="GL433845">
    <property type="protein sequence ID" value="EFN55187.1"/>
    <property type="molecule type" value="Genomic_DNA"/>
</dbReference>
<gene>
    <name evidence="2" type="ORF">CHLNCDRAFT_134356</name>
</gene>
<sequence>MASQPAPSDGGQLECGEKCEVAISIAVVAELRRLPSARAFPAKRHRGFGFVSGGAGTLPACGCSKLAAQAALDPTAFLLAEAASQLSHLVKQHVQRRMLRTGRRPGGASRLADDSDTSGSSSDEDVTEAAPRRRLLLGDEPSQLCSSMGAADSTSVASTSVGGGAGSTSLPDSGQVSLGAKRVRMQRQYAIDLAGQCLLGGERLPLPPPPGPAN</sequence>
<name>E1ZFU5_CHLVA</name>
<evidence type="ECO:0000313" key="3">
    <source>
        <dbReference type="Proteomes" id="UP000008141"/>
    </source>
</evidence>
<reference evidence="2 3" key="1">
    <citation type="journal article" date="2010" name="Plant Cell">
        <title>The Chlorella variabilis NC64A genome reveals adaptation to photosymbiosis, coevolution with viruses, and cryptic sex.</title>
        <authorList>
            <person name="Blanc G."/>
            <person name="Duncan G."/>
            <person name="Agarkova I."/>
            <person name="Borodovsky M."/>
            <person name="Gurnon J."/>
            <person name="Kuo A."/>
            <person name="Lindquist E."/>
            <person name="Lucas S."/>
            <person name="Pangilinan J."/>
            <person name="Polle J."/>
            <person name="Salamov A."/>
            <person name="Terry A."/>
            <person name="Yamada T."/>
            <person name="Dunigan D.D."/>
            <person name="Grigoriev I.V."/>
            <person name="Claverie J.M."/>
            <person name="Van Etten J.L."/>
        </authorList>
    </citation>
    <scope>NUCLEOTIDE SEQUENCE [LARGE SCALE GENOMIC DNA]</scope>
    <source>
        <strain evidence="2 3">NC64A</strain>
    </source>
</reference>
<dbReference type="KEGG" id="cvr:CHLNCDRAFT_134356"/>
<accession>E1ZFU5</accession>